<proteinExistence type="predicted"/>
<gene>
    <name evidence="1" type="ORF">SDC9_04181</name>
</gene>
<reference evidence="1" key="1">
    <citation type="submission" date="2019-08" db="EMBL/GenBank/DDBJ databases">
        <authorList>
            <person name="Kucharzyk K."/>
            <person name="Murdoch R.W."/>
            <person name="Higgins S."/>
            <person name="Loffler F."/>
        </authorList>
    </citation>
    <scope>NUCLEOTIDE SEQUENCE</scope>
</reference>
<comment type="caution">
    <text evidence="1">The sequence shown here is derived from an EMBL/GenBank/DDBJ whole genome shotgun (WGS) entry which is preliminary data.</text>
</comment>
<accession>A0A644SWL0</accession>
<dbReference type="EMBL" id="VSSQ01000007">
    <property type="protein sequence ID" value="MPL58647.1"/>
    <property type="molecule type" value="Genomic_DNA"/>
</dbReference>
<organism evidence="1">
    <name type="scientific">bioreactor metagenome</name>
    <dbReference type="NCBI Taxonomy" id="1076179"/>
    <lineage>
        <taxon>unclassified sequences</taxon>
        <taxon>metagenomes</taxon>
        <taxon>ecological metagenomes</taxon>
    </lineage>
</organism>
<evidence type="ECO:0000313" key="1">
    <source>
        <dbReference type="EMBL" id="MPL58647.1"/>
    </source>
</evidence>
<name>A0A644SWL0_9ZZZZ</name>
<sequence length="111" mass="12658">MDHSYLVKNVSTPLSQQINQLAQNDPETKELWNYIKFRQPDFISILGSPESDSESIKSLLQCLKHAYQLALADFKAHPHGNREKNIFKVRNMLLSKARKDCIDETSPGSIS</sequence>
<protein>
    <submittedName>
        <fullName evidence="1">Uncharacterized protein</fullName>
    </submittedName>
</protein>
<dbReference type="AlphaFoldDB" id="A0A644SWL0"/>